<proteinExistence type="predicted"/>
<comment type="caution">
    <text evidence="1">The sequence shown here is derived from an EMBL/GenBank/DDBJ whole genome shotgun (WGS) entry which is preliminary data.</text>
</comment>
<organism evidence="1 2">
    <name type="scientific">bacterium (Candidatus Blackallbacteria) CG17_big_fil_post_rev_8_21_14_2_50_48_46</name>
    <dbReference type="NCBI Taxonomy" id="2014261"/>
    <lineage>
        <taxon>Bacteria</taxon>
        <taxon>Candidatus Blackallbacteria</taxon>
    </lineage>
</organism>
<dbReference type="InterPro" id="IPR016024">
    <property type="entry name" value="ARM-type_fold"/>
</dbReference>
<name>A0A2M7G7K5_9BACT</name>
<evidence type="ECO:0008006" key="3">
    <source>
        <dbReference type="Google" id="ProtNLM"/>
    </source>
</evidence>
<gene>
    <name evidence="1" type="ORF">COW36_07625</name>
</gene>
<reference evidence="1 2" key="1">
    <citation type="submission" date="2017-09" db="EMBL/GenBank/DDBJ databases">
        <title>Depth-based differentiation of microbial function through sediment-hosted aquifers and enrichment of novel symbionts in the deep terrestrial subsurface.</title>
        <authorList>
            <person name="Probst A.J."/>
            <person name="Ladd B."/>
            <person name="Jarett J.K."/>
            <person name="Geller-Mcgrath D.E."/>
            <person name="Sieber C.M."/>
            <person name="Emerson J.B."/>
            <person name="Anantharaman K."/>
            <person name="Thomas B.C."/>
            <person name="Malmstrom R."/>
            <person name="Stieglmeier M."/>
            <person name="Klingl A."/>
            <person name="Woyke T."/>
            <person name="Ryan C.M."/>
            <person name="Banfield J.F."/>
        </authorList>
    </citation>
    <scope>NUCLEOTIDE SEQUENCE [LARGE SCALE GENOMIC DNA]</scope>
    <source>
        <strain evidence="1">CG17_big_fil_post_rev_8_21_14_2_50_48_46</strain>
    </source>
</reference>
<evidence type="ECO:0000313" key="1">
    <source>
        <dbReference type="EMBL" id="PIW17709.1"/>
    </source>
</evidence>
<dbReference type="AlphaFoldDB" id="A0A2M7G7K5"/>
<evidence type="ECO:0000313" key="2">
    <source>
        <dbReference type="Proteomes" id="UP000231019"/>
    </source>
</evidence>
<accession>A0A2M7G7K5</accession>
<protein>
    <recommendedName>
        <fullName evidence="3">HEAT repeat domain-containing protein</fullName>
    </recommendedName>
</protein>
<dbReference type="Proteomes" id="UP000231019">
    <property type="component" value="Unassembled WGS sequence"/>
</dbReference>
<dbReference type="EMBL" id="PFFQ01000021">
    <property type="protein sequence ID" value="PIW17709.1"/>
    <property type="molecule type" value="Genomic_DNA"/>
</dbReference>
<dbReference type="SUPFAM" id="SSF48371">
    <property type="entry name" value="ARM repeat"/>
    <property type="match status" value="1"/>
</dbReference>
<sequence>MLFVSLLEEPLWQELQLYWQAFAVFPSPLLASPEQLRWDILRLLLEQQLLKLQPFVLNQRLRPEILEILRILLHLRMDHLLEQHQQEKQKETSPYHLEADPYLRPPYNRYHILQELEQRFKALRQSPPLDQLLNLACTQRIEEDLTLGLLERYARLLGEAREKHWQDTLDCVIGLELQAPSADAALAFIQGLLAQVDGQALAAKILQRSRFPAALKSALFLLEKAESLESSLPALQRLLSVPGQHSLKALALKLLQASTEAMNWDLLKPLLKTSVPDSLQADGAFALVRCAALDVLPTDWNRLAAERQELLDLLQAGIYSVHWSAASRLKAMMHMARQGYSGYLEDILIELKSALAHDHAYETGLALEALKVLKDKRAVPVLLELLQKSLHSDTQLEKFRQVFQADRTQTQHQLLAVLRSLGQNLQYDTALQRWILLDVS</sequence>